<dbReference type="Proteomes" id="UP000531581">
    <property type="component" value="Unassembled WGS sequence"/>
</dbReference>
<evidence type="ECO:0000313" key="2">
    <source>
        <dbReference type="EMBL" id="NVP31565.1"/>
    </source>
</evidence>
<evidence type="ECO:0000313" key="1">
    <source>
        <dbReference type="EMBL" id="NNG54359.1"/>
    </source>
</evidence>
<dbReference type="AlphaFoldDB" id="A0A7Y7QVQ4"/>
<name>A0A7Y7QVQ4_9SPHN</name>
<organism evidence="2 3">
    <name type="scientific">Sphingomonas sanguinis</name>
    <dbReference type="NCBI Taxonomy" id="33051"/>
    <lineage>
        <taxon>Bacteria</taxon>
        <taxon>Pseudomonadati</taxon>
        <taxon>Pseudomonadota</taxon>
        <taxon>Alphaproteobacteria</taxon>
        <taxon>Sphingomonadales</taxon>
        <taxon>Sphingomonadaceae</taxon>
        <taxon>Sphingomonas</taxon>
    </lineage>
</organism>
<proteinExistence type="predicted"/>
<keyword evidence="4" id="KW-1185">Reference proteome</keyword>
<dbReference type="EMBL" id="JABYQV010000007">
    <property type="protein sequence ID" value="NVP31565.1"/>
    <property type="molecule type" value="Genomic_DNA"/>
</dbReference>
<protein>
    <submittedName>
        <fullName evidence="2">Uncharacterized protein</fullName>
    </submittedName>
</protein>
<dbReference type="EMBL" id="JABEOV010000018">
    <property type="protein sequence ID" value="NNG54359.1"/>
    <property type="molecule type" value="Genomic_DNA"/>
</dbReference>
<accession>A0A7Y7QVQ4</accession>
<comment type="caution">
    <text evidence="2">The sequence shown here is derived from an EMBL/GenBank/DDBJ whole genome shotgun (WGS) entry which is preliminary data.</text>
</comment>
<dbReference type="RefSeq" id="WP_156477679.1">
    <property type="nucleotide sequence ID" value="NZ_JABEOV010000018.1"/>
</dbReference>
<dbReference type="Proteomes" id="UP000557656">
    <property type="component" value="Unassembled WGS sequence"/>
</dbReference>
<evidence type="ECO:0000313" key="4">
    <source>
        <dbReference type="Proteomes" id="UP000557656"/>
    </source>
</evidence>
<reference evidence="3 4" key="1">
    <citation type="submission" date="2020-05" db="EMBL/GenBank/DDBJ databases">
        <title>Draft Genome Sequences of Sphingomonas sp. Isolated from the International Space Station.</title>
        <authorList>
            <person name="Bijlani S."/>
            <person name="Singh N.K."/>
            <person name="Mason C.E."/>
            <person name="Wang C.C."/>
            <person name="Venkateswaran K."/>
        </authorList>
    </citation>
    <scope>NUCLEOTIDE SEQUENCE [LARGE SCALE GENOMIC DNA]</scope>
    <source>
        <strain evidence="1 4">IIF7SW-B5</strain>
        <strain evidence="2">ISS-IIF7SWP</strain>
    </source>
</reference>
<gene>
    <name evidence="1" type="ORF">HKX05_13445</name>
    <name evidence="2" type="ORF">HLV41_10970</name>
</gene>
<sequence length="158" mass="17384">MNRNLHLEPQLLPVGLPPKFEEFYRASLRRVAGSRINASDLRDAYLAWANERNAPGLEFAEIKRLMAFIGHGRKASNGVQYLDLGFAGDHPSLPDTLPNPFWGMVAAGEPMDAAVAREVISRIDGMLKEMLELRQIVSSAADRGNPVAAAQRTLGLFD</sequence>
<evidence type="ECO:0000313" key="3">
    <source>
        <dbReference type="Proteomes" id="UP000531581"/>
    </source>
</evidence>
<dbReference type="GeneID" id="78485665"/>